<proteinExistence type="predicted"/>
<evidence type="ECO:0000313" key="1">
    <source>
        <dbReference type="EMBL" id="CEK59423.1"/>
    </source>
</evidence>
<accession>A0A0B6YT68</accession>
<sequence>TALTRLQKSDIFLVVKSQCLLSCRTLSVFKQAQSKQPQCRTFVCVQIASI</sequence>
<reference evidence="1" key="1">
    <citation type="submission" date="2014-12" db="EMBL/GenBank/DDBJ databases">
        <title>Insight into the proteome of Arion vulgaris.</title>
        <authorList>
            <person name="Aradska J."/>
            <person name="Bulat T."/>
            <person name="Smidak R."/>
            <person name="Sarate P."/>
            <person name="Gangsoo J."/>
            <person name="Sialana F."/>
            <person name="Bilban M."/>
            <person name="Lubec G."/>
        </authorList>
    </citation>
    <scope>NUCLEOTIDE SEQUENCE</scope>
    <source>
        <tissue evidence="1">Skin</tissue>
    </source>
</reference>
<feature type="non-terminal residue" evidence="1">
    <location>
        <position position="1"/>
    </location>
</feature>
<gene>
    <name evidence="1" type="primary">ORF36276</name>
</gene>
<protein>
    <submittedName>
        <fullName evidence="1">Uncharacterized protein</fullName>
    </submittedName>
</protein>
<name>A0A0B6YT68_9EUPU</name>
<organism evidence="1">
    <name type="scientific">Arion vulgaris</name>
    <dbReference type="NCBI Taxonomy" id="1028688"/>
    <lineage>
        <taxon>Eukaryota</taxon>
        <taxon>Metazoa</taxon>
        <taxon>Spiralia</taxon>
        <taxon>Lophotrochozoa</taxon>
        <taxon>Mollusca</taxon>
        <taxon>Gastropoda</taxon>
        <taxon>Heterobranchia</taxon>
        <taxon>Euthyneura</taxon>
        <taxon>Panpulmonata</taxon>
        <taxon>Eupulmonata</taxon>
        <taxon>Stylommatophora</taxon>
        <taxon>Helicina</taxon>
        <taxon>Arionoidea</taxon>
        <taxon>Arionidae</taxon>
        <taxon>Arion</taxon>
    </lineage>
</organism>
<dbReference type="AlphaFoldDB" id="A0A0B6YT68"/>
<dbReference type="EMBL" id="HACG01012558">
    <property type="protein sequence ID" value="CEK59423.1"/>
    <property type="molecule type" value="Transcribed_RNA"/>
</dbReference>